<evidence type="ECO:0000256" key="8">
    <source>
        <dbReference type="ARBA" id="ARBA00023136"/>
    </source>
</evidence>
<dbReference type="GO" id="GO:0015188">
    <property type="term" value="F:L-isoleucine transmembrane transporter activity"/>
    <property type="evidence" value="ECO:0007669"/>
    <property type="project" value="TreeGrafter"/>
</dbReference>
<dbReference type="InterPro" id="IPR004685">
    <property type="entry name" value="Brnchd-chn_aa_trnsp_Livcs"/>
</dbReference>
<dbReference type="Pfam" id="PF05525">
    <property type="entry name" value="Branch_AA_trans"/>
    <property type="match status" value="1"/>
</dbReference>
<dbReference type="GO" id="GO:0005886">
    <property type="term" value="C:plasma membrane"/>
    <property type="evidence" value="ECO:0007669"/>
    <property type="project" value="UniProtKB-SubCell"/>
</dbReference>
<feature type="transmembrane region" description="Helical" evidence="9">
    <location>
        <begin position="76"/>
        <end position="97"/>
    </location>
</feature>
<dbReference type="EMBL" id="JAFIDN010000002">
    <property type="protein sequence ID" value="MBP3191835.1"/>
    <property type="molecule type" value="Genomic_DNA"/>
</dbReference>
<keyword evidence="4" id="KW-1003">Cell membrane</keyword>
<dbReference type="RefSeq" id="WP_210510639.1">
    <property type="nucleotide sequence ID" value="NZ_JAFIDN010000002.1"/>
</dbReference>
<evidence type="ECO:0000256" key="3">
    <source>
        <dbReference type="ARBA" id="ARBA00022448"/>
    </source>
</evidence>
<proteinExistence type="inferred from homology"/>
<evidence type="ECO:0000256" key="4">
    <source>
        <dbReference type="ARBA" id="ARBA00022475"/>
    </source>
</evidence>
<accession>A0A8J7RJC1</accession>
<dbReference type="NCBIfam" id="TIGR00796">
    <property type="entry name" value="livcs"/>
    <property type="match status" value="1"/>
</dbReference>
<name>A0A8J7RJC1_9BACT</name>
<feature type="transmembrane region" description="Helical" evidence="9">
    <location>
        <begin position="40"/>
        <end position="64"/>
    </location>
</feature>
<comment type="subcellular location">
    <subcellularLocation>
        <location evidence="1">Cell membrane</location>
        <topology evidence="1">Multi-pass membrane protein</topology>
    </subcellularLocation>
</comment>
<evidence type="ECO:0000256" key="5">
    <source>
        <dbReference type="ARBA" id="ARBA00022692"/>
    </source>
</evidence>
<dbReference type="GO" id="GO:0015190">
    <property type="term" value="F:L-leucine transmembrane transporter activity"/>
    <property type="evidence" value="ECO:0007669"/>
    <property type="project" value="TreeGrafter"/>
</dbReference>
<keyword evidence="5 9" id="KW-0812">Transmembrane</keyword>
<evidence type="ECO:0000256" key="2">
    <source>
        <dbReference type="ARBA" id="ARBA00008540"/>
    </source>
</evidence>
<sequence>MIKQNSRDVLVVGVALFAMFFGAGNLIFPPYMGLLAGVDWQWALLGFLITGIGMPLLGIMAAARAGGTIEHMGSRVSPWFGLALSIVIILAIGPLLAIPRTCATAFELGVRPSWEGFPRFLFSIIFFGIALLFSLNRTAVVDKIAKFLTPLLLITLTWIILKGIFSPMGSITGSELEGPTGRGFREGYQTMDALASLVFAQIVIGALLLKGYKNVKEQVMMTSMAGGIAALGLGLVYGGLMYLGATAGELYATSIERTDLLIAIAYELMGETGMLSLGLAVSLACLTTAIGLTATVAEYFSSLTKGWLHYRLVAVITVVFSGVFATVGVTTIVNVAVPLLVMVYPVAIALIILTLIGGPFADRAVYTGAVIGALLTSVPEALTIVGLPLDNLDTLIGYIPLSGQGFAWLIPTAAGVAAGFLVRTFRRE</sequence>
<dbReference type="AlphaFoldDB" id="A0A8J7RJC1"/>
<comment type="similarity">
    <text evidence="2">Belongs to the branched chain amino acid transporter family.</text>
</comment>
<feature type="transmembrane region" description="Helical" evidence="9">
    <location>
        <begin position="9"/>
        <end position="28"/>
    </location>
</feature>
<feature type="transmembrane region" description="Helical" evidence="9">
    <location>
        <begin position="224"/>
        <end position="245"/>
    </location>
</feature>
<evidence type="ECO:0000256" key="1">
    <source>
        <dbReference type="ARBA" id="ARBA00004651"/>
    </source>
</evidence>
<feature type="transmembrane region" description="Helical" evidence="9">
    <location>
        <begin position="193"/>
        <end position="212"/>
    </location>
</feature>
<feature type="transmembrane region" description="Helical" evidence="9">
    <location>
        <begin position="312"/>
        <end position="333"/>
    </location>
</feature>
<dbReference type="GO" id="GO:0015820">
    <property type="term" value="P:L-leucine transport"/>
    <property type="evidence" value="ECO:0007669"/>
    <property type="project" value="TreeGrafter"/>
</dbReference>
<keyword evidence="11" id="KW-1185">Reference proteome</keyword>
<keyword evidence="3" id="KW-0813">Transport</keyword>
<evidence type="ECO:0000313" key="10">
    <source>
        <dbReference type="EMBL" id="MBP3191835.1"/>
    </source>
</evidence>
<evidence type="ECO:0000256" key="7">
    <source>
        <dbReference type="ARBA" id="ARBA00022989"/>
    </source>
</evidence>
<comment type="caution">
    <text evidence="10">The sequence shown here is derived from an EMBL/GenBank/DDBJ whole genome shotgun (WGS) entry which is preliminary data.</text>
</comment>
<dbReference type="GO" id="GO:0005304">
    <property type="term" value="F:L-valine transmembrane transporter activity"/>
    <property type="evidence" value="ECO:0007669"/>
    <property type="project" value="TreeGrafter"/>
</dbReference>
<keyword evidence="7 9" id="KW-1133">Transmembrane helix</keyword>
<gene>
    <name evidence="10" type="primary">brnQ</name>
    <name evidence="10" type="ORF">NATSA_04070</name>
</gene>
<dbReference type="GO" id="GO:0015818">
    <property type="term" value="P:isoleucine transport"/>
    <property type="evidence" value="ECO:0007669"/>
    <property type="project" value="TreeGrafter"/>
</dbReference>
<feature type="transmembrane region" description="Helical" evidence="9">
    <location>
        <begin position="277"/>
        <end position="300"/>
    </location>
</feature>
<feature type="transmembrane region" description="Helical" evidence="9">
    <location>
        <begin position="364"/>
        <end position="385"/>
    </location>
</feature>
<feature type="transmembrane region" description="Helical" evidence="9">
    <location>
        <begin position="147"/>
        <end position="165"/>
    </location>
</feature>
<feature type="transmembrane region" description="Helical" evidence="9">
    <location>
        <begin position="117"/>
        <end position="135"/>
    </location>
</feature>
<dbReference type="PANTHER" id="PTHR30588">
    <property type="entry name" value="BRANCHED-CHAIN AMINO ACID TRANSPORT SYSTEM 2 CARRIER PROTEIN"/>
    <property type="match status" value="1"/>
</dbReference>
<feature type="transmembrane region" description="Helical" evidence="9">
    <location>
        <begin position="405"/>
        <end position="425"/>
    </location>
</feature>
<keyword evidence="6" id="KW-0029">Amino-acid transport</keyword>
<dbReference type="Proteomes" id="UP000673975">
    <property type="component" value="Unassembled WGS sequence"/>
</dbReference>
<feature type="transmembrane region" description="Helical" evidence="9">
    <location>
        <begin position="339"/>
        <end position="357"/>
    </location>
</feature>
<keyword evidence="8 9" id="KW-0472">Membrane</keyword>
<dbReference type="PANTHER" id="PTHR30588:SF0">
    <property type="entry name" value="BRANCHED-CHAIN AMINO ACID PERMEASE BRNQ"/>
    <property type="match status" value="1"/>
</dbReference>
<evidence type="ECO:0000256" key="9">
    <source>
        <dbReference type="SAM" id="Phobius"/>
    </source>
</evidence>
<evidence type="ECO:0000313" key="11">
    <source>
        <dbReference type="Proteomes" id="UP000673975"/>
    </source>
</evidence>
<evidence type="ECO:0000256" key="6">
    <source>
        <dbReference type="ARBA" id="ARBA00022970"/>
    </source>
</evidence>
<organism evidence="10 11">
    <name type="scientific">Natronogracilivirga saccharolytica</name>
    <dbReference type="NCBI Taxonomy" id="2812953"/>
    <lineage>
        <taxon>Bacteria</taxon>
        <taxon>Pseudomonadati</taxon>
        <taxon>Balneolota</taxon>
        <taxon>Balneolia</taxon>
        <taxon>Balneolales</taxon>
        <taxon>Cyclonatronaceae</taxon>
        <taxon>Natronogracilivirga</taxon>
    </lineage>
</organism>
<reference evidence="10" key="1">
    <citation type="submission" date="2021-02" db="EMBL/GenBank/DDBJ databases">
        <title>Natronogracilivirga saccharolytica gen. nov. sp. nov. a new anaerobic, haloalkiliphilic carbohydrate-fermenting bacterium from soda lake and proposing of Cyclonatronumiaceae fam. nov. in the phylum Balneolaeota.</title>
        <authorList>
            <person name="Zhilina T.N."/>
            <person name="Sorokin D.Y."/>
            <person name="Zavarzina D.G."/>
            <person name="Toshchakov S.V."/>
            <person name="Kublanov I.V."/>
        </authorList>
    </citation>
    <scope>NUCLEOTIDE SEQUENCE</scope>
    <source>
        <strain evidence="10">Z-1702</strain>
    </source>
</reference>
<protein>
    <submittedName>
        <fullName evidence="10">Branched-chain amino acid transport system II carrier protein</fullName>
    </submittedName>
</protein>